<feature type="compositionally biased region" description="Basic and acidic residues" evidence="1">
    <location>
        <begin position="448"/>
        <end position="459"/>
    </location>
</feature>
<dbReference type="Gene3D" id="3.30.1520.10">
    <property type="entry name" value="Phox-like domain"/>
    <property type="match status" value="1"/>
</dbReference>
<evidence type="ECO:0008006" key="4">
    <source>
        <dbReference type="Google" id="ProtNLM"/>
    </source>
</evidence>
<gene>
    <name evidence="2" type="ORF">ARMOST_13200</name>
</gene>
<keyword evidence="3" id="KW-1185">Reference proteome</keyword>
<evidence type="ECO:0000313" key="3">
    <source>
        <dbReference type="Proteomes" id="UP000219338"/>
    </source>
</evidence>
<dbReference type="GO" id="GO:0035091">
    <property type="term" value="F:phosphatidylinositol binding"/>
    <property type="evidence" value="ECO:0007669"/>
    <property type="project" value="InterPro"/>
</dbReference>
<dbReference type="OrthoDB" id="3244370at2759"/>
<dbReference type="OMA" id="DVWRRWE"/>
<protein>
    <recommendedName>
        <fullName evidence="4">PX domain-containing protein</fullName>
    </recommendedName>
</protein>
<reference evidence="3" key="1">
    <citation type="journal article" date="2017" name="Nat. Ecol. Evol.">
        <title>Genome expansion and lineage-specific genetic innovations in the forest pathogenic fungi Armillaria.</title>
        <authorList>
            <person name="Sipos G."/>
            <person name="Prasanna A.N."/>
            <person name="Walter M.C."/>
            <person name="O'Connor E."/>
            <person name="Balint B."/>
            <person name="Krizsan K."/>
            <person name="Kiss B."/>
            <person name="Hess J."/>
            <person name="Varga T."/>
            <person name="Slot J."/>
            <person name="Riley R."/>
            <person name="Boka B."/>
            <person name="Rigling D."/>
            <person name="Barry K."/>
            <person name="Lee J."/>
            <person name="Mihaltcheva S."/>
            <person name="LaButti K."/>
            <person name="Lipzen A."/>
            <person name="Waldron R."/>
            <person name="Moloney N.M."/>
            <person name="Sperisen C."/>
            <person name="Kredics L."/>
            <person name="Vagvoelgyi C."/>
            <person name="Patrignani A."/>
            <person name="Fitzpatrick D."/>
            <person name="Nagy I."/>
            <person name="Doyle S."/>
            <person name="Anderson J.B."/>
            <person name="Grigoriev I.V."/>
            <person name="Gueldener U."/>
            <person name="Muensterkoetter M."/>
            <person name="Nagy L.G."/>
        </authorList>
    </citation>
    <scope>NUCLEOTIDE SEQUENCE [LARGE SCALE GENOMIC DNA]</scope>
    <source>
        <strain evidence="3">C18/9</strain>
    </source>
</reference>
<feature type="region of interest" description="Disordered" evidence="1">
    <location>
        <begin position="331"/>
        <end position="356"/>
    </location>
</feature>
<evidence type="ECO:0000313" key="2">
    <source>
        <dbReference type="EMBL" id="SJL09819.1"/>
    </source>
</evidence>
<evidence type="ECO:0000256" key="1">
    <source>
        <dbReference type="SAM" id="MobiDB-lite"/>
    </source>
</evidence>
<dbReference type="Proteomes" id="UP000219338">
    <property type="component" value="Unassembled WGS sequence"/>
</dbReference>
<dbReference type="AlphaFoldDB" id="A0A284RM35"/>
<dbReference type="EMBL" id="FUEG01000011">
    <property type="protein sequence ID" value="SJL09819.1"/>
    <property type="molecule type" value="Genomic_DNA"/>
</dbReference>
<accession>A0A284RM35</accession>
<feature type="compositionally biased region" description="Low complexity" evidence="1">
    <location>
        <begin position="391"/>
        <end position="417"/>
    </location>
</feature>
<name>A0A284RM35_ARMOS</name>
<sequence>MPRCLGFTGRALLFRSIVAPPVFVGNNPTSSLPLFLLSWDTFNLAILCPLAPITTDKPSVCLRLSAGIRTGVYVSIFLSPHLRLLTIFSPVDIDMLDANHFGGVGNEFGPSPTDNYKKAVYRQPPSRFSVEMLTPTKQGGSYSFGMRICPITRGDRSSISSDGSNSEYDIWRRWEDWLWFQDSVEEQYRILARAKRQRLLAGKGVKKDGFYKQDMASSWESLPPGPDPHSVAQDVHELIPKLTKKGTVFRASQATIDQRFAEIQAFAEALFREDVPMLLLDLRSERIVTDFFGLWRRDYDLAQKLEKQTRSKRSSKTNSILSGYFSNASLPSMDTSSHRTSSRRSMDSISKKSSTPSINASIHNFKYGASISRTSVATLSPPIIVERRQRASSVSSDSASTVTAASSRSSGSFQSVPSIAEETSVSFGHNPQFSEDQASSYLEALPEDREISSKSDYRGKSTTSPTHWSALERKSRRSVQVIGVPKDFTRGMEELNLNEDQPRNRAQAVRESWQTTMSGASIIDGMGLTMPPSPEDASRRTRSSVASFATFMTDSSADAIIPRSTMPRPISGATIRRHPRYSRPTSALSEGDVWLDPEGDLLDTYFRDAFQRPDSLISRSYGGSRSHGTIGYHSSGARSLESIDFIMASETDDNYDSISTLDVPMTARPVLPPSPTASMFSTITSATAGTVLSGMTTDTPMSPTAPITVKAAYNGSIVVFRGTRDVPFNDVRCRIRDKFIKQENIRLSDFFALAIVVTDDNSAPTDARNRSSSLSSILDMDMKLISTPDEWRWVMSYVKSSKITLRVFEDYS</sequence>
<organism evidence="2 3">
    <name type="scientific">Armillaria ostoyae</name>
    <name type="common">Armillaria root rot fungus</name>
    <dbReference type="NCBI Taxonomy" id="47428"/>
    <lineage>
        <taxon>Eukaryota</taxon>
        <taxon>Fungi</taxon>
        <taxon>Dikarya</taxon>
        <taxon>Basidiomycota</taxon>
        <taxon>Agaricomycotina</taxon>
        <taxon>Agaricomycetes</taxon>
        <taxon>Agaricomycetidae</taxon>
        <taxon>Agaricales</taxon>
        <taxon>Marasmiineae</taxon>
        <taxon>Physalacriaceae</taxon>
        <taxon>Armillaria</taxon>
    </lineage>
</organism>
<feature type="region of interest" description="Disordered" evidence="1">
    <location>
        <begin position="388"/>
        <end position="417"/>
    </location>
</feature>
<feature type="region of interest" description="Disordered" evidence="1">
    <location>
        <begin position="448"/>
        <end position="474"/>
    </location>
</feature>
<dbReference type="InterPro" id="IPR036871">
    <property type="entry name" value="PX_dom_sf"/>
</dbReference>
<dbReference type="STRING" id="47428.A0A284RM35"/>
<proteinExistence type="predicted"/>